<protein>
    <submittedName>
        <fullName evidence="2">Uncharacterized protein</fullName>
    </submittedName>
</protein>
<evidence type="ECO:0000313" key="3">
    <source>
        <dbReference type="Proteomes" id="UP000326169"/>
    </source>
</evidence>
<dbReference type="Proteomes" id="UP000326169">
    <property type="component" value="Unassembled WGS sequence"/>
</dbReference>
<dbReference type="EMBL" id="BIMW01000101">
    <property type="protein sequence ID" value="GCE94479.1"/>
    <property type="molecule type" value="Genomic_DNA"/>
</dbReference>
<organism evidence="2 3">
    <name type="scientific">Limnospira platensis NIES-46</name>
    <dbReference type="NCBI Taxonomy" id="1236695"/>
    <lineage>
        <taxon>Bacteria</taxon>
        <taxon>Bacillati</taxon>
        <taxon>Cyanobacteriota</taxon>
        <taxon>Cyanophyceae</taxon>
        <taxon>Oscillatoriophycideae</taxon>
        <taxon>Oscillatoriales</taxon>
        <taxon>Sirenicapillariaceae</taxon>
        <taxon>Limnospira</taxon>
    </lineage>
</organism>
<keyword evidence="1" id="KW-0732">Signal</keyword>
<accession>A0A5M3TAM7</accession>
<proteinExistence type="predicted"/>
<reference evidence="2 3" key="1">
    <citation type="journal article" date="2019" name="J Genomics">
        <title>The Draft Genome of a Hydrogen-producing Cyanobacterium, Arthrospira platensis NIES-46.</title>
        <authorList>
            <person name="Suzuki S."/>
            <person name="Yamaguchi H."/>
            <person name="Kawachi M."/>
        </authorList>
    </citation>
    <scope>NUCLEOTIDE SEQUENCE [LARGE SCALE GENOMIC DNA]</scope>
    <source>
        <strain evidence="2 3">NIES-46</strain>
    </source>
</reference>
<name>A0A5M3TAM7_LIMPL</name>
<keyword evidence="3" id="KW-1185">Reference proteome</keyword>
<dbReference type="RefSeq" id="WP_006619796.1">
    <property type="nucleotide sequence ID" value="NZ_BIMW01000101.1"/>
</dbReference>
<dbReference type="GeneID" id="301683376"/>
<evidence type="ECO:0000313" key="2">
    <source>
        <dbReference type="EMBL" id="GCE94479.1"/>
    </source>
</evidence>
<feature type="signal peptide" evidence="1">
    <location>
        <begin position="1"/>
        <end position="20"/>
    </location>
</feature>
<sequence>MSNIKSQTQMLMMAFPLFLAIPGVPNAVFNQSEVLSFPVKTESIFWGSENTSPYELPLPEVQQRRPSECYDNGVC</sequence>
<evidence type="ECO:0000256" key="1">
    <source>
        <dbReference type="SAM" id="SignalP"/>
    </source>
</evidence>
<comment type="caution">
    <text evidence="2">The sequence shown here is derived from an EMBL/GenBank/DDBJ whole genome shotgun (WGS) entry which is preliminary data.</text>
</comment>
<feature type="chain" id="PRO_5047081195" evidence="1">
    <location>
        <begin position="21"/>
        <end position="75"/>
    </location>
</feature>
<gene>
    <name evidence="2" type="ORF">NIES46_25370</name>
</gene>